<organism evidence="1 2">
    <name type="scientific">Neophaeococcomyces mojaviensis</name>
    <dbReference type="NCBI Taxonomy" id="3383035"/>
    <lineage>
        <taxon>Eukaryota</taxon>
        <taxon>Fungi</taxon>
        <taxon>Dikarya</taxon>
        <taxon>Ascomycota</taxon>
        <taxon>Pezizomycotina</taxon>
        <taxon>Eurotiomycetes</taxon>
        <taxon>Chaetothyriomycetidae</taxon>
        <taxon>Chaetothyriales</taxon>
        <taxon>Chaetothyriales incertae sedis</taxon>
        <taxon>Neophaeococcomyces</taxon>
    </lineage>
</organism>
<reference evidence="1" key="1">
    <citation type="submission" date="2022-10" db="EMBL/GenBank/DDBJ databases">
        <title>Culturing micro-colonial fungi from biological soil crusts in the Mojave desert and describing Neophaeococcomyces mojavensis, and introducing the new genera and species Taxawa tesnikishii.</title>
        <authorList>
            <person name="Kurbessoian T."/>
            <person name="Stajich J.E."/>
        </authorList>
    </citation>
    <scope>NUCLEOTIDE SEQUENCE</scope>
    <source>
        <strain evidence="1">JES_112</strain>
    </source>
</reference>
<evidence type="ECO:0000313" key="2">
    <source>
        <dbReference type="Proteomes" id="UP001172386"/>
    </source>
</evidence>
<keyword evidence="1" id="KW-0560">Oxidoreductase</keyword>
<evidence type="ECO:0000313" key="1">
    <source>
        <dbReference type="EMBL" id="KAJ9657842.1"/>
    </source>
</evidence>
<dbReference type="Proteomes" id="UP001172386">
    <property type="component" value="Unassembled WGS sequence"/>
</dbReference>
<name>A0ACC3A9M9_9EURO</name>
<protein>
    <submittedName>
        <fullName evidence="1">3-keto-steroid reductase</fullName>
        <ecNumber evidence="1">1.1.1.270</ecNumber>
    </submittedName>
</protein>
<sequence length="458" mass="50161">MSSATTHVLVTGANSGLGLGICLRLIDDFLNTHPATSSLNIIFTTRSSRKSKDTQRTLESHLRRKHPSALHARVTFQPESVDLTSLLTVLHLARKLNASSLPHLNAIICNAGIGGWSGLNWPKTIWTVLTDIRNATTWPTFKLGIVGSVTKSQLPSDSTAAQEPALGEVFCANLFGHYMLVHWLMPLLRACPSTWPGKVIWVSSTEPQRHHFNESDFQGLRTEAAYEHGKRMTDLLSLTANQPSAHKSVSTYTALPKQSAASANASEQPGRPNNGPPRLHLYHPGIAVTSVISLFWIVHQAYLLGIYLARWAGSPWATVEPYTAAHAATWLALTSERDIHDAEMATCSSSTTSETGVVEGRIKWGTATDRLGKTTPRPTEVPDWGVNGSGLPYAKDWWGGVGGIGRKPGSMEATKEDVQEFLDLGGRVWEGMERLREEWEGRIKEAEESGAIEKHSKQ</sequence>
<comment type="caution">
    <text evidence="1">The sequence shown here is derived from an EMBL/GenBank/DDBJ whole genome shotgun (WGS) entry which is preliminary data.</text>
</comment>
<keyword evidence="2" id="KW-1185">Reference proteome</keyword>
<dbReference type="EC" id="1.1.1.270" evidence="1"/>
<proteinExistence type="predicted"/>
<gene>
    <name evidence="1" type="primary">ERG27</name>
    <name evidence="1" type="ORF">H2198_004038</name>
</gene>
<dbReference type="EMBL" id="JAPDRQ010000058">
    <property type="protein sequence ID" value="KAJ9657842.1"/>
    <property type="molecule type" value="Genomic_DNA"/>
</dbReference>
<accession>A0ACC3A9M9</accession>